<sequence length="49" mass="5300">MAERSFSGRIRYIGTPLLTLGFPCVQLRVQRGRYSGAVSCLAVADQLAA</sequence>
<protein>
    <submittedName>
        <fullName evidence="1">Uncharacterized protein</fullName>
    </submittedName>
</protein>
<dbReference type="EMBL" id="CXWD01000008">
    <property type="protein sequence ID" value="CTQ69981.1"/>
    <property type="molecule type" value="Genomic_DNA"/>
</dbReference>
<accession>A0A0M7A5V1</accession>
<keyword evidence="2" id="KW-1185">Reference proteome</keyword>
<reference evidence="2" key="1">
    <citation type="submission" date="2015-07" db="EMBL/GenBank/DDBJ databases">
        <authorList>
            <person name="Rodrigo-Torres Lidia"/>
            <person name="Arahal R.David."/>
        </authorList>
    </citation>
    <scope>NUCLEOTIDE SEQUENCE [LARGE SCALE GENOMIC DNA]</scope>
    <source>
        <strain evidence="2">CECT 5112</strain>
    </source>
</reference>
<evidence type="ECO:0000313" key="2">
    <source>
        <dbReference type="Proteomes" id="UP000053235"/>
    </source>
</evidence>
<name>A0A0M7A5V1_9HYPH</name>
<gene>
    <name evidence="1" type="ORF">LAX5112_02309</name>
</gene>
<organism evidence="1 2">
    <name type="scientific">Roseibium alexandrii</name>
    <dbReference type="NCBI Taxonomy" id="388408"/>
    <lineage>
        <taxon>Bacteria</taxon>
        <taxon>Pseudomonadati</taxon>
        <taxon>Pseudomonadota</taxon>
        <taxon>Alphaproteobacteria</taxon>
        <taxon>Hyphomicrobiales</taxon>
        <taxon>Stappiaceae</taxon>
        <taxon>Roseibium</taxon>
    </lineage>
</organism>
<dbReference type="Proteomes" id="UP000053235">
    <property type="component" value="Unassembled WGS sequence"/>
</dbReference>
<evidence type="ECO:0000313" key="1">
    <source>
        <dbReference type="EMBL" id="CTQ69981.1"/>
    </source>
</evidence>
<dbReference type="AlphaFoldDB" id="A0A0M7A5V1"/>
<proteinExistence type="predicted"/>
<dbReference type="STRING" id="388408.LAX5112_02309"/>